<sequence length="375" mass="40249">MRLTTIFMALSLSAAPFGAGAFTIEGTNGTVLEASEIAEFNEPWALTFLPDGTMLVTEKSGTLLHVTQEGGKTKVDGLWDVAYGGQGGLGDVILHPAFAENGLVYVSYAEASENGSTIGAAVVRATLNTSGGRPTLTGVERIWTQVPKVRGQGHYSHRMAFGPDGMLFITSGDRQKKSPAQDFEQNLGKIVRLNDDGSVPPDNPWQERGELAKQFWTAGHRNLLGIAFDGEGRLWTHEMGPRHGDELNLITAGENYGWPLVSNGDNYSGIPIPDHDTRPEFNAPEAFWVPSIAPAGLVIYDGDAFEGWEGDALIGGLVSEALIHVDLEGETAAEAERFAWGKRIREVEQGPGGALWVLEDRAGGRLLKLEPADAG</sequence>
<feature type="chain" id="PRO_5020861458" evidence="1">
    <location>
        <begin position="22"/>
        <end position="375"/>
    </location>
</feature>
<feature type="domain" description="Glucose/Sorbosone dehydrogenase" evidence="2">
    <location>
        <begin position="40"/>
        <end position="368"/>
    </location>
</feature>
<dbReference type="OrthoDB" id="9770043at2"/>
<evidence type="ECO:0000259" key="2">
    <source>
        <dbReference type="Pfam" id="PF07995"/>
    </source>
</evidence>
<reference evidence="3 4" key="1">
    <citation type="journal article" date="2015" name="Antonie Van Leeuwenhoek">
        <title>Oricola cellulosilytica gen. nov., sp. nov., a cellulose-degrading bacterium of the family Phyllobacteriaceae isolated from surface seashore water, and emended descriptions of Mesorhizobium loti and Phyllobacterium myrsinacearum.</title>
        <authorList>
            <person name="Hameed A."/>
            <person name="Shahina M."/>
            <person name="Lai W.A."/>
            <person name="Lin S.Y."/>
            <person name="Young L.S."/>
            <person name="Liu Y.C."/>
            <person name="Hsu Y.H."/>
            <person name="Young C.C."/>
        </authorList>
    </citation>
    <scope>NUCLEOTIDE SEQUENCE [LARGE SCALE GENOMIC DNA]</scope>
    <source>
        <strain evidence="3 4">KCTC 52183</strain>
    </source>
</reference>
<dbReference type="InterPro" id="IPR011042">
    <property type="entry name" value="6-blade_b-propeller_TolB-like"/>
</dbReference>
<dbReference type="AlphaFoldDB" id="A0A4R0P8C4"/>
<gene>
    <name evidence="3" type="ORF">E0D97_12520</name>
</gene>
<protein>
    <submittedName>
        <fullName evidence="3">PQQ-dependent sugar dehydrogenase</fullName>
    </submittedName>
</protein>
<proteinExistence type="predicted"/>
<accession>A0A4R0P8C4</accession>
<dbReference type="InterPro" id="IPR011041">
    <property type="entry name" value="Quinoprot_gluc/sorb_DH_b-prop"/>
</dbReference>
<dbReference type="Pfam" id="PF07995">
    <property type="entry name" value="GSDH"/>
    <property type="match status" value="1"/>
</dbReference>
<dbReference type="SUPFAM" id="SSF50952">
    <property type="entry name" value="Soluble quinoprotein glucose dehydrogenase"/>
    <property type="match status" value="1"/>
</dbReference>
<keyword evidence="1" id="KW-0732">Signal</keyword>
<feature type="signal peptide" evidence="1">
    <location>
        <begin position="1"/>
        <end position="21"/>
    </location>
</feature>
<evidence type="ECO:0000313" key="3">
    <source>
        <dbReference type="EMBL" id="TCD13314.1"/>
    </source>
</evidence>
<evidence type="ECO:0000256" key="1">
    <source>
        <dbReference type="SAM" id="SignalP"/>
    </source>
</evidence>
<evidence type="ECO:0000313" key="4">
    <source>
        <dbReference type="Proteomes" id="UP000291301"/>
    </source>
</evidence>
<keyword evidence="4" id="KW-1185">Reference proteome</keyword>
<comment type="caution">
    <text evidence="3">The sequence shown here is derived from an EMBL/GenBank/DDBJ whole genome shotgun (WGS) entry which is preliminary data.</text>
</comment>
<dbReference type="PANTHER" id="PTHR19328:SF75">
    <property type="entry name" value="ALDOSE SUGAR DEHYDROGENASE YLII"/>
    <property type="match status" value="1"/>
</dbReference>
<dbReference type="Gene3D" id="2.120.10.30">
    <property type="entry name" value="TolB, C-terminal domain"/>
    <property type="match status" value="1"/>
</dbReference>
<dbReference type="RefSeq" id="WP_131569434.1">
    <property type="nucleotide sequence ID" value="NZ_JAINFK010000006.1"/>
</dbReference>
<dbReference type="EMBL" id="SJST01000005">
    <property type="protein sequence ID" value="TCD13314.1"/>
    <property type="molecule type" value="Genomic_DNA"/>
</dbReference>
<dbReference type="Proteomes" id="UP000291301">
    <property type="component" value="Unassembled WGS sequence"/>
</dbReference>
<dbReference type="InterPro" id="IPR012938">
    <property type="entry name" value="Glc/Sorbosone_DH"/>
</dbReference>
<organism evidence="3 4">
    <name type="scientific">Oricola cellulosilytica</name>
    <dbReference type="NCBI Taxonomy" id="1429082"/>
    <lineage>
        <taxon>Bacteria</taxon>
        <taxon>Pseudomonadati</taxon>
        <taxon>Pseudomonadota</taxon>
        <taxon>Alphaproteobacteria</taxon>
        <taxon>Hyphomicrobiales</taxon>
        <taxon>Ahrensiaceae</taxon>
        <taxon>Oricola</taxon>
    </lineage>
</organism>
<dbReference type="PANTHER" id="PTHR19328">
    <property type="entry name" value="HEDGEHOG-INTERACTING PROTEIN"/>
    <property type="match status" value="1"/>
</dbReference>
<name>A0A4R0P8C4_9HYPH</name>